<dbReference type="GO" id="GO:0051301">
    <property type="term" value="P:cell division"/>
    <property type="evidence" value="ECO:0007669"/>
    <property type="project" value="UniProtKB-KW"/>
</dbReference>
<proteinExistence type="predicted"/>
<dbReference type="GO" id="GO:0006310">
    <property type="term" value="P:DNA recombination"/>
    <property type="evidence" value="ECO:0007669"/>
    <property type="project" value="UniProtKB-KW"/>
</dbReference>
<dbReference type="Gene3D" id="1.10.443.10">
    <property type="entry name" value="Intergrase catalytic core"/>
    <property type="match status" value="1"/>
</dbReference>
<comment type="caution">
    <text evidence="12">The sequence shown here is derived from an EMBL/GenBank/DDBJ whole genome shotgun (WGS) entry which is preliminary data.</text>
</comment>
<dbReference type="GO" id="GO:0005737">
    <property type="term" value="C:cytoplasm"/>
    <property type="evidence" value="ECO:0007669"/>
    <property type="project" value="UniProtKB-SubCell"/>
</dbReference>
<dbReference type="InterPro" id="IPR002104">
    <property type="entry name" value="Integrase_catalytic"/>
</dbReference>
<dbReference type="GO" id="GO:0015074">
    <property type="term" value="P:DNA integration"/>
    <property type="evidence" value="ECO:0007669"/>
    <property type="project" value="UniProtKB-KW"/>
</dbReference>
<dbReference type="InterPro" id="IPR013762">
    <property type="entry name" value="Integrase-like_cat_sf"/>
</dbReference>
<evidence type="ECO:0000256" key="3">
    <source>
        <dbReference type="ARBA" id="ARBA00022618"/>
    </source>
</evidence>
<keyword evidence="8" id="KW-0131">Cell cycle</keyword>
<keyword evidence="7" id="KW-0233">DNA recombination</keyword>
<keyword evidence="4" id="KW-0159">Chromosome partition</keyword>
<evidence type="ECO:0000256" key="5">
    <source>
        <dbReference type="ARBA" id="ARBA00022908"/>
    </source>
</evidence>
<reference evidence="12 13" key="1">
    <citation type="submission" date="2015-10" db="EMBL/GenBank/DDBJ databases">
        <title>Butyribacter intestini gen. nov., sp. nov., a butyric acid-producing bacterium of the family Lachnospiraceae isolated from the human faeces.</title>
        <authorList>
            <person name="Zou Y."/>
            <person name="Xue W."/>
            <person name="Luo G."/>
            <person name="Lv M."/>
        </authorList>
    </citation>
    <scope>NUCLEOTIDE SEQUENCE [LARGE SCALE GENOMIC DNA]</scope>
    <source>
        <strain evidence="12 13">TF01-11</strain>
    </source>
</reference>
<evidence type="ECO:0000259" key="11">
    <source>
        <dbReference type="PROSITE" id="PS51900"/>
    </source>
</evidence>
<evidence type="ECO:0000256" key="2">
    <source>
        <dbReference type="ARBA" id="ARBA00022490"/>
    </source>
</evidence>
<keyword evidence="3" id="KW-0132">Cell division</keyword>
<dbReference type="PANTHER" id="PTHR30349:SF77">
    <property type="entry name" value="TYROSINE RECOMBINASE XERC"/>
    <property type="match status" value="1"/>
</dbReference>
<keyword evidence="2" id="KW-0963">Cytoplasm</keyword>
<dbReference type="PANTHER" id="PTHR30349">
    <property type="entry name" value="PHAGE INTEGRASE-RELATED"/>
    <property type="match status" value="1"/>
</dbReference>
<dbReference type="InterPro" id="IPR011010">
    <property type="entry name" value="DNA_brk_join_enz"/>
</dbReference>
<dbReference type="EMBL" id="LLKB01000001">
    <property type="protein sequence ID" value="KQC86899.1"/>
    <property type="molecule type" value="Genomic_DNA"/>
</dbReference>
<name>A0AAW3JWB1_9FIRM</name>
<dbReference type="Proteomes" id="UP000050833">
    <property type="component" value="Unassembled WGS sequence"/>
</dbReference>
<dbReference type="InterPro" id="IPR044068">
    <property type="entry name" value="CB"/>
</dbReference>
<dbReference type="InterPro" id="IPR050090">
    <property type="entry name" value="Tyrosine_recombinase_XerCD"/>
</dbReference>
<evidence type="ECO:0000256" key="8">
    <source>
        <dbReference type="ARBA" id="ARBA00023306"/>
    </source>
</evidence>
<dbReference type="AlphaFoldDB" id="A0AAW3JWB1"/>
<organism evidence="12 13">
    <name type="scientific">Butyribacter intestini</name>
    <dbReference type="NCBI Taxonomy" id="1703332"/>
    <lineage>
        <taxon>Bacteria</taxon>
        <taxon>Bacillati</taxon>
        <taxon>Bacillota</taxon>
        <taxon>Clostridia</taxon>
        <taxon>Lachnospirales</taxon>
        <taxon>Lachnospiraceae</taxon>
        <taxon>Butyribacter</taxon>
    </lineage>
</organism>
<evidence type="ECO:0000313" key="12">
    <source>
        <dbReference type="EMBL" id="KQC86899.1"/>
    </source>
</evidence>
<dbReference type="SUPFAM" id="SSF56349">
    <property type="entry name" value="DNA breaking-rejoining enzymes"/>
    <property type="match status" value="1"/>
</dbReference>
<dbReference type="InterPro" id="IPR010998">
    <property type="entry name" value="Integrase_recombinase_N"/>
</dbReference>
<dbReference type="GO" id="GO:0003677">
    <property type="term" value="F:DNA binding"/>
    <property type="evidence" value="ECO:0007669"/>
    <property type="project" value="UniProtKB-UniRule"/>
</dbReference>
<accession>A0AAW3JWB1</accession>
<evidence type="ECO:0000313" key="13">
    <source>
        <dbReference type="Proteomes" id="UP000050833"/>
    </source>
</evidence>
<comment type="subcellular location">
    <subcellularLocation>
        <location evidence="1">Cytoplasm</location>
    </subcellularLocation>
</comment>
<dbReference type="PROSITE" id="PS51900">
    <property type="entry name" value="CB"/>
    <property type="match status" value="1"/>
</dbReference>
<evidence type="ECO:0000256" key="4">
    <source>
        <dbReference type="ARBA" id="ARBA00022829"/>
    </source>
</evidence>
<evidence type="ECO:0008006" key="14">
    <source>
        <dbReference type="Google" id="ProtNLM"/>
    </source>
</evidence>
<dbReference type="Gene3D" id="1.10.150.130">
    <property type="match status" value="1"/>
</dbReference>
<evidence type="ECO:0000256" key="1">
    <source>
        <dbReference type="ARBA" id="ARBA00004496"/>
    </source>
</evidence>
<keyword evidence="5" id="KW-0229">DNA integration</keyword>
<dbReference type="GO" id="GO:0007059">
    <property type="term" value="P:chromosome segregation"/>
    <property type="evidence" value="ECO:0007669"/>
    <property type="project" value="UniProtKB-KW"/>
</dbReference>
<feature type="domain" description="Core-binding (CB)" evidence="11">
    <location>
        <begin position="48"/>
        <end position="191"/>
    </location>
</feature>
<keyword evidence="13" id="KW-1185">Reference proteome</keyword>
<protein>
    <recommendedName>
        <fullName evidence="14">Integrase</fullName>
    </recommendedName>
</protein>
<feature type="domain" description="Tyr recombinase" evidence="10">
    <location>
        <begin position="212"/>
        <end position="409"/>
    </location>
</feature>
<dbReference type="PROSITE" id="PS51898">
    <property type="entry name" value="TYR_RECOMBINASE"/>
    <property type="match status" value="1"/>
</dbReference>
<sequence>MSNKNTVLDAADKKNISGKTTTLSAAAKSKQTQTDQNYHQQVSLRDTKKLREQLKELPTFCKDFFRGIEPKTTTKTRMGYASDLRTFFRFLLSANPELSARQIDAKKNIVIDDNKNQGANDHTDSSDNAAVLDSYISGISLKDIESLKPVDIEEYMEYLKLYTYAGRQYSNDERGIHRKIASLKSFYLYYQKRELISNNPTTVIDMPKLHDKEIIRLDSEEVSELLNLVEHAGDNLTGRKKVFYEKNKLRNIAIFTLFLGTGIRVSECVGLNIEDVDFKECRIRIIRKGGKEEYVYFGDDVADALENYIDYARSEIVPREGHEHALFYSIQRRRMTVQAIEDLVKEYATKVTTFKHITPHKLRSTYGTALYRQTGDIYLVADVLGHNDVNTTKKHYAAIDDDKKRSAAGAVKWGH</sequence>
<keyword evidence="6 9" id="KW-0238">DNA-binding</keyword>
<evidence type="ECO:0000256" key="7">
    <source>
        <dbReference type="ARBA" id="ARBA00023172"/>
    </source>
</evidence>
<evidence type="ECO:0000256" key="9">
    <source>
        <dbReference type="PROSITE-ProRule" id="PRU01248"/>
    </source>
</evidence>
<gene>
    <name evidence="12" type="ORF">APZ18_04380</name>
</gene>
<dbReference type="Pfam" id="PF00589">
    <property type="entry name" value="Phage_integrase"/>
    <property type="match status" value="1"/>
</dbReference>
<evidence type="ECO:0000256" key="6">
    <source>
        <dbReference type="ARBA" id="ARBA00023125"/>
    </source>
</evidence>
<evidence type="ECO:0000259" key="10">
    <source>
        <dbReference type="PROSITE" id="PS51898"/>
    </source>
</evidence>